<reference evidence="2 3" key="1">
    <citation type="submission" date="2019-09" db="EMBL/GenBank/DDBJ databases">
        <authorList>
            <person name="Depoorter E."/>
        </authorList>
    </citation>
    <scope>NUCLEOTIDE SEQUENCE [LARGE SCALE GENOMIC DNA]</scope>
    <source>
        <strain evidence="2">LMG 26883</strain>
    </source>
</reference>
<feature type="coiled-coil region" evidence="1">
    <location>
        <begin position="272"/>
        <end position="349"/>
    </location>
</feature>
<gene>
    <name evidence="2" type="primary">smc_1</name>
    <name evidence="2" type="ORF">BPS26883_00559</name>
</gene>
<proteinExistence type="predicted"/>
<dbReference type="AlphaFoldDB" id="A0A6P2HDA5"/>
<accession>A0A6P2HDA5</accession>
<protein>
    <submittedName>
        <fullName evidence="2">Chromosome partition protein Smc</fullName>
    </submittedName>
</protein>
<dbReference type="RefSeq" id="WP_174901432.1">
    <property type="nucleotide sequence ID" value="NZ_CABVPP010000002.1"/>
</dbReference>
<evidence type="ECO:0000313" key="2">
    <source>
        <dbReference type="EMBL" id="VWB15468.1"/>
    </source>
</evidence>
<dbReference type="Proteomes" id="UP000494162">
    <property type="component" value="Unassembled WGS sequence"/>
</dbReference>
<name>A0A6P2HDA5_9BURK</name>
<sequence length="356" mass="39583">MQQKSTSKLLKHTEIRREISLQTRAEINVSTVEEYKEALQGGAKFPPVVTFFDGIYYYLADGWHRYEAYVAARVEEIPADVYKGTRRDAQLYALGANAIHGLRRTNEDKRRAVSMMLEDAEWAAWSDHEIARACKVSQPFVGKLRAALTDNVIGDDASSPSTTLLRASVEDGKPRIYTTRHGTEAVMKTVNIGRHSGPRGGNSRADGKAVNHPLADSIAELRGSAALRAPDHPAPVSRDTVETEPECAAEMAARTCAVDSKRPRTAESAEIIDELREQVSTLADELEEVRGELDAYRAAESGQGEAKLIEASKEIARLKGEIRRLQDRRDDLMNENAELKREVKRLRKQLGYRANG</sequence>
<keyword evidence="1" id="KW-0175">Coiled coil</keyword>
<dbReference type="InterPro" id="IPR036086">
    <property type="entry name" value="ParB/Sulfiredoxin_sf"/>
</dbReference>
<evidence type="ECO:0000256" key="1">
    <source>
        <dbReference type="SAM" id="Coils"/>
    </source>
</evidence>
<organism evidence="2 3">
    <name type="scientific">Burkholderia pseudomultivorans</name>
    <dbReference type="NCBI Taxonomy" id="1207504"/>
    <lineage>
        <taxon>Bacteria</taxon>
        <taxon>Pseudomonadati</taxon>
        <taxon>Pseudomonadota</taxon>
        <taxon>Betaproteobacteria</taxon>
        <taxon>Burkholderiales</taxon>
        <taxon>Burkholderiaceae</taxon>
        <taxon>Burkholderia</taxon>
        <taxon>Burkholderia cepacia complex</taxon>
    </lineage>
</organism>
<dbReference type="SUPFAM" id="SSF110849">
    <property type="entry name" value="ParB/Sulfiredoxin"/>
    <property type="match status" value="1"/>
</dbReference>
<evidence type="ECO:0000313" key="3">
    <source>
        <dbReference type="Proteomes" id="UP000494162"/>
    </source>
</evidence>
<dbReference type="Gene3D" id="1.10.287.1490">
    <property type="match status" value="1"/>
</dbReference>
<dbReference type="EMBL" id="CABVPP010000002">
    <property type="protein sequence ID" value="VWB15468.1"/>
    <property type="molecule type" value="Genomic_DNA"/>
</dbReference>
<dbReference type="GeneID" id="93167576"/>